<evidence type="ECO:0000256" key="1">
    <source>
        <dbReference type="SAM" id="Coils"/>
    </source>
</evidence>
<dbReference type="AlphaFoldDB" id="K1UN96"/>
<dbReference type="EMBL" id="AJWY01001578">
    <property type="protein sequence ID" value="EKC79585.1"/>
    <property type="molecule type" value="Genomic_DNA"/>
</dbReference>
<proteinExistence type="predicted"/>
<name>K1UN96_9ZZZZ</name>
<reference evidence="2" key="1">
    <citation type="journal article" date="2013" name="Environ. Microbiol.">
        <title>Microbiota from the distal guts of lean and obese adolescents exhibit partial functional redundancy besides clear differences in community structure.</title>
        <authorList>
            <person name="Ferrer M."/>
            <person name="Ruiz A."/>
            <person name="Lanza F."/>
            <person name="Haange S.B."/>
            <person name="Oberbach A."/>
            <person name="Till H."/>
            <person name="Bargiela R."/>
            <person name="Campoy C."/>
            <person name="Segura M.T."/>
            <person name="Richter M."/>
            <person name="von Bergen M."/>
            <person name="Seifert J."/>
            <person name="Suarez A."/>
        </authorList>
    </citation>
    <scope>NUCLEOTIDE SEQUENCE</scope>
</reference>
<comment type="caution">
    <text evidence="2">The sequence shown here is derived from an EMBL/GenBank/DDBJ whole genome shotgun (WGS) entry which is preliminary data.</text>
</comment>
<organism evidence="2">
    <name type="scientific">human gut metagenome</name>
    <dbReference type="NCBI Taxonomy" id="408170"/>
    <lineage>
        <taxon>unclassified sequences</taxon>
        <taxon>metagenomes</taxon>
        <taxon>organismal metagenomes</taxon>
    </lineage>
</organism>
<protein>
    <submittedName>
        <fullName evidence="2">Uncharacterized protein</fullName>
    </submittedName>
</protein>
<feature type="coiled-coil region" evidence="1">
    <location>
        <begin position="20"/>
        <end position="89"/>
    </location>
</feature>
<evidence type="ECO:0000313" key="2">
    <source>
        <dbReference type="EMBL" id="EKC79585.1"/>
    </source>
</evidence>
<sequence>RPNVYWKNVRTVKSSNATEIRRLKKELASLRKVMIGYINQIDSLNRLTAQQKEIIADVTKKYNAASRQINNLSEEKKNLTKTVTLAAQLDATNISVQPTNKRGKTAKKVKDIVKFKINFSIVKNITAETGERTLYIRITKPDNDVLTKSSSNTFPYENRELVYSIKKYIEYNGEEQAVTVYWDVEEYLYAGTYRVDIFADGTLIGSQSFSLN</sequence>
<gene>
    <name evidence="2" type="ORF">LEA_02285</name>
</gene>
<feature type="non-terminal residue" evidence="2">
    <location>
        <position position="1"/>
    </location>
</feature>
<accession>K1UN96</accession>
<keyword evidence="1" id="KW-0175">Coiled coil</keyword>